<evidence type="ECO:0000313" key="2">
    <source>
        <dbReference type="EnsemblPlants" id="OPUNC04G08070.1"/>
    </source>
</evidence>
<reference evidence="2" key="1">
    <citation type="submission" date="2015-04" db="UniProtKB">
        <authorList>
            <consortium name="EnsemblPlants"/>
        </authorList>
    </citation>
    <scope>IDENTIFICATION</scope>
</reference>
<proteinExistence type="predicted"/>
<dbReference type="eggNOG" id="ENOG502R6GX">
    <property type="taxonomic scope" value="Eukaryota"/>
</dbReference>
<dbReference type="Gramene" id="OPUNC04G08070.1">
    <property type="protein sequence ID" value="OPUNC04G08070.1"/>
    <property type="gene ID" value="OPUNC04G08070"/>
</dbReference>
<reference evidence="2" key="2">
    <citation type="submission" date="2018-05" db="EMBL/GenBank/DDBJ databases">
        <title>OpunRS2 (Oryza punctata Reference Sequence Version 2).</title>
        <authorList>
            <person name="Zhang J."/>
            <person name="Kudrna D."/>
            <person name="Lee S."/>
            <person name="Talag J."/>
            <person name="Welchert J."/>
            <person name="Wing R.A."/>
        </authorList>
    </citation>
    <scope>NUCLEOTIDE SEQUENCE [LARGE SCALE GENOMIC DNA]</scope>
</reference>
<feature type="region of interest" description="Disordered" evidence="1">
    <location>
        <begin position="346"/>
        <end position="374"/>
    </location>
</feature>
<dbReference type="InterPro" id="IPR013181">
    <property type="entry name" value="DUF1719"/>
</dbReference>
<evidence type="ECO:0000313" key="3">
    <source>
        <dbReference type="Proteomes" id="UP000026962"/>
    </source>
</evidence>
<dbReference type="Proteomes" id="UP000026962">
    <property type="component" value="Chromosome 4"/>
</dbReference>
<dbReference type="AlphaFoldDB" id="A0A0E0KPN1"/>
<dbReference type="PANTHER" id="PTHR33377">
    <property type="entry name" value="OS10G0134700 PROTEIN-RELATED"/>
    <property type="match status" value="1"/>
</dbReference>
<accession>A0A0E0KPN1</accession>
<name>A0A0E0KPN1_ORYPU</name>
<organism evidence="2">
    <name type="scientific">Oryza punctata</name>
    <name type="common">Red rice</name>
    <dbReference type="NCBI Taxonomy" id="4537"/>
    <lineage>
        <taxon>Eukaryota</taxon>
        <taxon>Viridiplantae</taxon>
        <taxon>Streptophyta</taxon>
        <taxon>Embryophyta</taxon>
        <taxon>Tracheophyta</taxon>
        <taxon>Spermatophyta</taxon>
        <taxon>Magnoliopsida</taxon>
        <taxon>Liliopsida</taxon>
        <taxon>Poales</taxon>
        <taxon>Poaceae</taxon>
        <taxon>BOP clade</taxon>
        <taxon>Oryzoideae</taxon>
        <taxon>Oryzeae</taxon>
        <taxon>Oryzinae</taxon>
        <taxon>Oryza</taxon>
    </lineage>
</organism>
<protein>
    <submittedName>
        <fullName evidence="2">Uncharacterized protein</fullName>
    </submittedName>
</protein>
<dbReference type="PANTHER" id="PTHR33377:SF95">
    <property type="entry name" value="EXPRESSED PROTEIN"/>
    <property type="match status" value="1"/>
</dbReference>
<dbReference type="HOGENOM" id="CLU_740531_0_0_1"/>
<dbReference type="Pfam" id="PF08224">
    <property type="entry name" value="DUF1719"/>
    <property type="match status" value="2"/>
</dbReference>
<dbReference type="SMART" id="SM01157">
    <property type="entry name" value="DUF1719"/>
    <property type="match status" value="1"/>
</dbReference>
<evidence type="ECO:0000256" key="1">
    <source>
        <dbReference type="SAM" id="MobiDB-lite"/>
    </source>
</evidence>
<sequence>MAPQRKHRLAPQLRGPSAFGLMKLTHGVMYVILKWPAATVVSRLVAGGSGHGHGEDGGISGSVERLEMAQSRMEAAHELSTRWPITDVSLLRATAGALRRQKQRAVQQDEAAAICRSRSTLPRRIAHATRSFVSALIGGRGEDDSSSSAAADVRRFERLAEFLKLVELGGARPRQQHALLAGETLSYLAQRGAKFYYLGVRPVSFEERGVEAMVGFVVKDFTAPARSFSLGLMVRLSELGTMIDCMQCEERARPAALLTATTNIGSTSTWYRPNPLCCTDHHHRTRSRITSSNSGVSPPSTKYPEHVIVVYLQCYIPSPPPTNELVVGVKDDEQLTPLKMTVLFIPHDHDNPEEDDDGAKPHARLVRAPELRAR</sequence>
<keyword evidence="3" id="KW-1185">Reference proteome</keyword>
<dbReference type="EnsemblPlants" id="OPUNC04G08070.1">
    <property type="protein sequence ID" value="OPUNC04G08070.1"/>
    <property type="gene ID" value="OPUNC04G08070"/>
</dbReference>